<dbReference type="Proteomes" id="UP000654075">
    <property type="component" value="Unassembled WGS sequence"/>
</dbReference>
<gene>
    <name evidence="1" type="ORF">PGLA1383_LOCUS4014</name>
    <name evidence="2" type="ORF">PGLA1383_LOCUS6921</name>
</gene>
<organism evidence="2 3">
    <name type="scientific">Polarella glacialis</name>
    <name type="common">Dinoflagellate</name>
    <dbReference type="NCBI Taxonomy" id="89957"/>
    <lineage>
        <taxon>Eukaryota</taxon>
        <taxon>Sar</taxon>
        <taxon>Alveolata</taxon>
        <taxon>Dinophyceae</taxon>
        <taxon>Suessiales</taxon>
        <taxon>Suessiaceae</taxon>
        <taxon>Polarella</taxon>
    </lineage>
</organism>
<evidence type="ECO:0000313" key="1">
    <source>
        <dbReference type="EMBL" id="CAE8585096.1"/>
    </source>
</evidence>
<reference evidence="2" key="1">
    <citation type="submission" date="2021-02" db="EMBL/GenBank/DDBJ databases">
        <authorList>
            <person name="Dougan E. K."/>
            <person name="Rhodes N."/>
            <person name="Thang M."/>
            <person name="Chan C."/>
        </authorList>
    </citation>
    <scope>NUCLEOTIDE SEQUENCE</scope>
</reference>
<dbReference type="EMBL" id="CAJNNV010002943">
    <property type="protein sequence ID" value="CAE8588110.1"/>
    <property type="molecule type" value="Genomic_DNA"/>
</dbReference>
<proteinExistence type="predicted"/>
<protein>
    <submittedName>
        <fullName evidence="2">Uncharacterized protein</fullName>
    </submittedName>
</protein>
<dbReference type="AlphaFoldDB" id="A0A813DRR7"/>
<dbReference type="OrthoDB" id="485054at2759"/>
<keyword evidence="3" id="KW-1185">Reference proteome</keyword>
<comment type="caution">
    <text evidence="2">The sequence shown here is derived from an EMBL/GenBank/DDBJ whole genome shotgun (WGS) entry which is preliminary data.</text>
</comment>
<name>A0A813DRR7_POLGL</name>
<accession>A0A813DRR7</accession>
<sequence length="210" mass="22979">MFRFVPCDPDSNGKYLAVDPTKTGVRCITNSRQQSQGTVLISFVGSDDDGADAHDTDLQPLARGTTSTLVIRCNKKPGRMRYFIGVCPVNAFSSLAAGSSEIASKSFSLEALKSKPNKVGEPCQRSGLPGFHTGSIVVMQIEYSADRRWMRVGWHVDSTNLDEFVEADLVKLGISKEQFCPFVSLYNKDAEFELVESSQSVLAADREGNI</sequence>
<dbReference type="EMBL" id="CAJNNV010001458">
    <property type="protein sequence ID" value="CAE8585096.1"/>
    <property type="molecule type" value="Genomic_DNA"/>
</dbReference>
<evidence type="ECO:0000313" key="3">
    <source>
        <dbReference type="Proteomes" id="UP000654075"/>
    </source>
</evidence>
<evidence type="ECO:0000313" key="2">
    <source>
        <dbReference type="EMBL" id="CAE8588110.1"/>
    </source>
</evidence>